<evidence type="ECO:0000313" key="4">
    <source>
        <dbReference type="EMBL" id="QNP59762.1"/>
    </source>
</evidence>
<keyword evidence="1" id="KW-0677">Repeat</keyword>
<dbReference type="InterPro" id="IPR036770">
    <property type="entry name" value="Ankyrin_rpt-contain_sf"/>
</dbReference>
<reference evidence="4 5" key="1">
    <citation type="submission" date="2020-08" db="EMBL/GenBank/DDBJ databases">
        <title>Genome sequence of Acidovorax monticola KACC 19171T.</title>
        <authorList>
            <person name="Hyun D.-W."/>
            <person name="Bae J.-W."/>
        </authorList>
    </citation>
    <scope>NUCLEOTIDE SEQUENCE [LARGE SCALE GENOMIC DNA]</scope>
    <source>
        <strain evidence="4 5">KACC 19171</strain>
    </source>
</reference>
<dbReference type="AlphaFoldDB" id="A0A7H0HGU6"/>
<keyword evidence="2 3" id="KW-0040">ANK repeat</keyword>
<evidence type="ECO:0000313" key="5">
    <source>
        <dbReference type="Proteomes" id="UP000516057"/>
    </source>
</evidence>
<sequence length="257" mass="28279">MHQALRDLLLAHGGRVIWPQYALEYDAPQQQRSAIWYHDHVRLDELLTQTPPDEAYRHQLLSSAVDAGNGHALDRLWRPQDHALMCIDKIPEPRLLVEGITKHEGTDVATLRNLVLRSAPDAFPTRDAVWLNAANSCLKDFTSRIVERPVALLEMVLALGLPADPPADAQRTPLEGAINALSEAKVALLLAHGANPNRVLYRGGNALHEAVLCKATDCIPLLLQAGADRTQCDREGRTPLQLAVVKRNKAAQKLLAA</sequence>
<dbReference type="KEGG" id="amon:H9L24_01840"/>
<keyword evidence="5" id="KW-1185">Reference proteome</keyword>
<dbReference type="PANTHER" id="PTHR24171">
    <property type="entry name" value="ANKYRIN REPEAT DOMAIN-CONTAINING PROTEIN 39-RELATED"/>
    <property type="match status" value="1"/>
</dbReference>
<dbReference type="Pfam" id="PF12796">
    <property type="entry name" value="Ank_2"/>
    <property type="match status" value="1"/>
</dbReference>
<dbReference type="PROSITE" id="PS50088">
    <property type="entry name" value="ANK_REPEAT"/>
    <property type="match status" value="1"/>
</dbReference>
<proteinExistence type="predicted"/>
<dbReference type="Gene3D" id="1.25.40.20">
    <property type="entry name" value="Ankyrin repeat-containing domain"/>
    <property type="match status" value="1"/>
</dbReference>
<dbReference type="Proteomes" id="UP000516057">
    <property type="component" value="Chromosome"/>
</dbReference>
<protein>
    <submittedName>
        <fullName evidence="4">Ankyrin repeat domain-containing protein</fullName>
    </submittedName>
</protein>
<gene>
    <name evidence="4" type="ORF">H9L24_01840</name>
</gene>
<evidence type="ECO:0000256" key="3">
    <source>
        <dbReference type="PROSITE-ProRule" id="PRU00023"/>
    </source>
</evidence>
<evidence type="ECO:0000256" key="1">
    <source>
        <dbReference type="ARBA" id="ARBA00022737"/>
    </source>
</evidence>
<dbReference type="InterPro" id="IPR002110">
    <property type="entry name" value="Ankyrin_rpt"/>
</dbReference>
<dbReference type="SUPFAM" id="SSF48403">
    <property type="entry name" value="Ankyrin repeat"/>
    <property type="match status" value="1"/>
</dbReference>
<dbReference type="SMART" id="SM00248">
    <property type="entry name" value="ANK"/>
    <property type="match status" value="2"/>
</dbReference>
<name>A0A7H0HGU6_9BURK</name>
<accession>A0A7H0HGU6</accession>
<dbReference type="RefSeq" id="WP_187736744.1">
    <property type="nucleotide sequence ID" value="NZ_CP060790.1"/>
</dbReference>
<dbReference type="EMBL" id="CP060790">
    <property type="protein sequence ID" value="QNP59762.1"/>
    <property type="molecule type" value="Genomic_DNA"/>
</dbReference>
<feature type="repeat" description="ANK" evidence="3">
    <location>
        <begin position="202"/>
        <end position="234"/>
    </location>
</feature>
<organism evidence="4 5">
    <name type="scientific">Paenacidovorax monticola</name>
    <dbReference type="NCBI Taxonomy" id="1926868"/>
    <lineage>
        <taxon>Bacteria</taxon>
        <taxon>Pseudomonadati</taxon>
        <taxon>Pseudomonadota</taxon>
        <taxon>Betaproteobacteria</taxon>
        <taxon>Burkholderiales</taxon>
        <taxon>Comamonadaceae</taxon>
        <taxon>Paenacidovorax</taxon>
    </lineage>
</organism>
<evidence type="ECO:0000256" key="2">
    <source>
        <dbReference type="ARBA" id="ARBA00023043"/>
    </source>
</evidence>